<dbReference type="GO" id="GO:0035251">
    <property type="term" value="F:UDP-glucosyltransferase activity"/>
    <property type="evidence" value="ECO:0007669"/>
    <property type="project" value="InterPro"/>
</dbReference>
<comment type="function">
    <text evidence="4">May glycosylate diterpenes or flavonols in leaves.</text>
</comment>
<dbReference type="SUPFAM" id="SSF53756">
    <property type="entry name" value="UDP-Glycosyltransferase/glycogen phosphorylase"/>
    <property type="match status" value="1"/>
</dbReference>
<dbReference type="SMR" id="A0A1P8C3B1"/>
<comment type="similarity">
    <text evidence="1">Belongs to the UDP-glycosyltransferase family.</text>
</comment>
<sequence length="480" mass="53135">MGPHQKTMTNSELVFIPSPGAGHLPPTVELAKLLLRRHHRLSITIIIMKAPFGGGAYDTAKLDSTPRLRCVEIPSDDSTAALISPTAFLTAFIDHHKPHVRNIVRESIADPGGTVRLAGFVVDMFCVDMVDVANEFGAPTYAYFTSGAAMLGLMFHLQAKRDDDNLDVTELDKNSRSVISVPSYINPVPVNVLLDVLFDKNGAKMFLDLAKRFRETKGIIVNSFRELESHAIEVLSDDPDIPPVFPVGPILNLNSTTDDGKVDDIMTWLDEQPERSVVFLCFGSMGTFPEEQIREIASAIESGGHRFLWSLRRPSSKEKMESPKEYEDPGEVLPEGFLERTSGVGRVIGWAPQLMVLSHRSVGSFVSHCGWNSTLESIWCGVPIAAWPMYAEQQTNAFQLVSEAGIAAEVRMDYRTNMKPGGEQMIVTAEEIERGIRRVMSDGEIKRKAEEMKEKSRLAVSEGGSSYDSIGDFIHHVMNE</sequence>
<organism evidence="5">
    <name type="scientific">Carthamus tinctorius</name>
    <name type="common">Safflower</name>
    <dbReference type="NCBI Taxonomy" id="4222"/>
    <lineage>
        <taxon>Eukaryota</taxon>
        <taxon>Viridiplantae</taxon>
        <taxon>Streptophyta</taxon>
        <taxon>Embryophyta</taxon>
        <taxon>Tracheophyta</taxon>
        <taxon>Spermatophyta</taxon>
        <taxon>Magnoliopsida</taxon>
        <taxon>eudicotyledons</taxon>
        <taxon>Gunneridae</taxon>
        <taxon>Pentapetalae</taxon>
        <taxon>asterids</taxon>
        <taxon>campanulids</taxon>
        <taxon>Asterales</taxon>
        <taxon>Asteraceae</taxon>
        <taxon>Carduoideae</taxon>
        <taxon>Cardueae</taxon>
        <taxon>Centaureinae</taxon>
        <taxon>Carthamus</taxon>
    </lineage>
</organism>
<name>A0A1P8C3B1_CARTI</name>
<dbReference type="Pfam" id="PF00201">
    <property type="entry name" value="UDPGT"/>
    <property type="match status" value="1"/>
</dbReference>
<keyword evidence="3 5" id="KW-0808">Transferase</keyword>
<evidence type="ECO:0000313" key="5">
    <source>
        <dbReference type="EMBL" id="AOC55048.1"/>
    </source>
</evidence>
<accession>A0A1P8C3B1</accession>
<dbReference type="PANTHER" id="PTHR48048">
    <property type="entry name" value="GLYCOSYLTRANSFERASE"/>
    <property type="match status" value="1"/>
</dbReference>
<gene>
    <name evidence="5" type="primary">ugt71e5</name>
</gene>
<dbReference type="CDD" id="cd03784">
    <property type="entry name" value="GT1_Gtf-like"/>
    <property type="match status" value="1"/>
</dbReference>
<dbReference type="EMBL" id="KX610759">
    <property type="protein sequence ID" value="AOC55048.1"/>
    <property type="molecule type" value="mRNA"/>
</dbReference>
<dbReference type="FunFam" id="3.40.50.2000:FF:000080">
    <property type="entry name" value="Glycosyltransferase"/>
    <property type="match status" value="1"/>
</dbReference>
<dbReference type="PANTHER" id="PTHR48048:SF72">
    <property type="entry name" value="GLYCOSYLTRANSFERASE"/>
    <property type="match status" value="1"/>
</dbReference>
<evidence type="ECO:0000256" key="1">
    <source>
        <dbReference type="ARBA" id="ARBA00009995"/>
    </source>
</evidence>
<evidence type="ECO:0000256" key="3">
    <source>
        <dbReference type="ARBA" id="ARBA00022679"/>
    </source>
</evidence>
<evidence type="ECO:0000256" key="2">
    <source>
        <dbReference type="ARBA" id="ARBA00022676"/>
    </source>
</evidence>
<protein>
    <submittedName>
        <fullName evidence="5">Glucosyltransferase 71E5</fullName>
    </submittedName>
</protein>
<keyword evidence="2" id="KW-0328">Glycosyltransferase</keyword>
<reference evidence="5" key="1">
    <citation type="submission" date="2016-07" db="EMBL/GenBank/DDBJ databases">
        <title>Probing the Catalytic Promiscuity of a New Glycosyltransferase from Carthamus tinctorius in N-glycosylation.</title>
        <authorList>
            <person name="Xie K."/>
            <person name="Chen R."/>
            <person name="Chen D."/>
            <person name="Li J."/>
            <person name="Wang R."/>
            <person name="Liu X."/>
            <person name="Yang L."/>
            <person name="Dai J."/>
        </authorList>
    </citation>
    <scope>NUCLEOTIDE SEQUENCE</scope>
</reference>
<dbReference type="AlphaFoldDB" id="A0A1P8C3B1"/>
<evidence type="ECO:0000256" key="4">
    <source>
        <dbReference type="ARBA" id="ARBA00053747"/>
    </source>
</evidence>
<dbReference type="Gene3D" id="3.40.50.2000">
    <property type="entry name" value="Glycogen Phosphorylase B"/>
    <property type="match status" value="2"/>
</dbReference>
<dbReference type="InterPro" id="IPR002213">
    <property type="entry name" value="UDP_glucos_trans"/>
</dbReference>
<dbReference type="FunFam" id="3.40.50.2000:FF:000056">
    <property type="entry name" value="Glycosyltransferase"/>
    <property type="match status" value="1"/>
</dbReference>
<dbReference type="InterPro" id="IPR050481">
    <property type="entry name" value="UDP-glycosyltransf_plant"/>
</dbReference>
<proteinExistence type="evidence at transcript level"/>